<dbReference type="Gene3D" id="3.40.50.150">
    <property type="entry name" value="Vaccinia Virus protein VP39"/>
    <property type="match status" value="1"/>
</dbReference>
<organism evidence="2 3">
    <name type="scientific">Sulfurimicrobium lacus</name>
    <dbReference type="NCBI Taxonomy" id="2715678"/>
    <lineage>
        <taxon>Bacteria</taxon>
        <taxon>Pseudomonadati</taxon>
        <taxon>Pseudomonadota</taxon>
        <taxon>Betaproteobacteria</taxon>
        <taxon>Nitrosomonadales</taxon>
        <taxon>Sulfuricellaceae</taxon>
        <taxon>Sulfurimicrobium</taxon>
    </lineage>
</organism>
<evidence type="ECO:0000313" key="2">
    <source>
        <dbReference type="EMBL" id="BCB25593.1"/>
    </source>
</evidence>
<dbReference type="GO" id="GO:0032259">
    <property type="term" value="P:methylation"/>
    <property type="evidence" value="ECO:0007669"/>
    <property type="project" value="UniProtKB-KW"/>
</dbReference>
<reference evidence="3" key="1">
    <citation type="submission" date="2020-03" db="EMBL/GenBank/DDBJ databases">
        <title>Complete genome sequence of sulfur-oxidizing bacterium skT11.</title>
        <authorList>
            <person name="Kanda M."/>
            <person name="Kojima H."/>
            <person name="Fukui M."/>
        </authorList>
    </citation>
    <scope>NUCLEOTIDE SEQUENCE [LARGE SCALE GENOMIC DNA]</scope>
    <source>
        <strain evidence="3">skT11</strain>
    </source>
</reference>
<dbReference type="GO" id="GO:0008168">
    <property type="term" value="F:methyltransferase activity"/>
    <property type="evidence" value="ECO:0007669"/>
    <property type="project" value="UniProtKB-KW"/>
</dbReference>
<dbReference type="AlphaFoldDB" id="A0A6F8V6Y1"/>
<feature type="domain" description="Methyltransferase" evidence="1">
    <location>
        <begin position="32"/>
        <end position="126"/>
    </location>
</feature>
<keyword evidence="2" id="KW-0830">Ubiquinone</keyword>
<gene>
    <name evidence="2" type="ORF">SKTS_04790</name>
</gene>
<dbReference type="Proteomes" id="UP000502260">
    <property type="component" value="Chromosome"/>
</dbReference>
<dbReference type="PANTHER" id="PTHR43591">
    <property type="entry name" value="METHYLTRANSFERASE"/>
    <property type="match status" value="1"/>
</dbReference>
<evidence type="ECO:0000259" key="1">
    <source>
        <dbReference type="Pfam" id="PF13649"/>
    </source>
</evidence>
<dbReference type="Pfam" id="PF13649">
    <property type="entry name" value="Methyltransf_25"/>
    <property type="match status" value="1"/>
</dbReference>
<dbReference type="KEGG" id="slac:SKTS_04790"/>
<dbReference type="InterPro" id="IPR041698">
    <property type="entry name" value="Methyltransf_25"/>
</dbReference>
<name>A0A6F8V6Y1_9PROT</name>
<dbReference type="SUPFAM" id="SSF53335">
    <property type="entry name" value="S-adenosyl-L-methionine-dependent methyltransferases"/>
    <property type="match status" value="1"/>
</dbReference>
<keyword evidence="2" id="KW-0489">Methyltransferase</keyword>
<dbReference type="InterPro" id="IPR029063">
    <property type="entry name" value="SAM-dependent_MTases_sf"/>
</dbReference>
<evidence type="ECO:0000313" key="3">
    <source>
        <dbReference type="Proteomes" id="UP000502260"/>
    </source>
</evidence>
<sequence>MTHMMISNPLANLVCDERDVYEQLLPLQGADILELGCGKAEKTRAISQSGKARSITALEVDEIQHAANLHSNDLANVSFALGGAEAIPAADESFDVVLMFKSLHHVPVAQMDRAMAEIRRVLRPGGMAYISEPVFAGEFNEILRLFHDEEAVREAAFSAVERAVAAGRFELVSETFFSTPTRFETFEQFEERILKVTHTEHRLSPDLYRRVREQFMRHMTPHGADFETPLRVDLLRKA</sequence>
<accession>A0A6F8V6Y1</accession>
<proteinExistence type="predicted"/>
<protein>
    <submittedName>
        <fullName evidence="2">Ubiquinone/menaquinone biosynthesis methyltransferase</fullName>
    </submittedName>
</protein>
<keyword evidence="2" id="KW-0808">Transferase</keyword>
<dbReference type="CDD" id="cd02440">
    <property type="entry name" value="AdoMet_MTases"/>
    <property type="match status" value="1"/>
</dbReference>
<keyword evidence="3" id="KW-1185">Reference proteome</keyword>
<dbReference type="EMBL" id="AP022853">
    <property type="protein sequence ID" value="BCB25593.1"/>
    <property type="molecule type" value="Genomic_DNA"/>
</dbReference>